<protein>
    <submittedName>
        <fullName evidence="1">Uncharacterized protein</fullName>
    </submittedName>
</protein>
<evidence type="ECO:0000313" key="1">
    <source>
        <dbReference type="EMBL" id="MBF4161062.1"/>
    </source>
</evidence>
<dbReference type="EMBL" id="JADIVZ010000002">
    <property type="protein sequence ID" value="MBF4161062.1"/>
    <property type="molecule type" value="Genomic_DNA"/>
</dbReference>
<name>A0A930Y6J7_9ACTN</name>
<dbReference type="RefSeq" id="WP_194502331.1">
    <property type="nucleotide sequence ID" value="NZ_JADIVZ010000002.1"/>
</dbReference>
<organism evidence="1 2">
    <name type="scientific">Nocardioides acrostichi</name>
    <dbReference type="NCBI Taxonomy" id="2784339"/>
    <lineage>
        <taxon>Bacteria</taxon>
        <taxon>Bacillati</taxon>
        <taxon>Actinomycetota</taxon>
        <taxon>Actinomycetes</taxon>
        <taxon>Propionibacteriales</taxon>
        <taxon>Nocardioidaceae</taxon>
        <taxon>Nocardioides</taxon>
    </lineage>
</organism>
<dbReference type="InterPro" id="IPR049252">
    <property type="entry name" value="DUF6885"/>
</dbReference>
<gene>
    <name evidence="1" type="ORF">ISG29_05120</name>
</gene>
<evidence type="ECO:0000313" key="2">
    <source>
        <dbReference type="Proteomes" id="UP000656804"/>
    </source>
</evidence>
<dbReference type="AlphaFoldDB" id="A0A930Y6J7"/>
<keyword evidence="2" id="KW-1185">Reference proteome</keyword>
<dbReference type="Proteomes" id="UP000656804">
    <property type="component" value="Unassembled WGS sequence"/>
</dbReference>
<sequence length="249" mass="25576">MSAGASRLPLGGGRRVLPGGERVVAGRVLPQPDQLCGPFAASHALRAVLTDPPTVVDLARAAGTRIWPHDVAAWRPAGAPWLRTHWEQLPRAAALEASGTDAAGLARGITEVCGDRVELVALPMAGVEGVTRRLDGLLDGIVETGVPVGVLANLRTGPLGEAFDVGHFVGLWCTDGAGPTLRVGVADSYVELGAPGEPAGCRLVPLDALATALTAPPGRGLMLLVTRENAEAIREIVTSVGLPTGLWSA</sequence>
<dbReference type="Pfam" id="PF21819">
    <property type="entry name" value="DUF6885"/>
    <property type="match status" value="2"/>
</dbReference>
<proteinExistence type="predicted"/>
<comment type="caution">
    <text evidence="1">The sequence shown here is derived from an EMBL/GenBank/DDBJ whole genome shotgun (WGS) entry which is preliminary data.</text>
</comment>
<accession>A0A930Y6J7</accession>
<reference evidence="1" key="1">
    <citation type="submission" date="2020-11" db="EMBL/GenBank/DDBJ databases">
        <title>Nocardioides sp. CBS4Y-1, whole genome shotgun sequence.</title>
        <authorList>
            <person name="Tuo L."/>
        </authorList>
    </citation>
    <scope>NUCLEOTIDE SEQUENCE</scope>
    <source>
        <strain evidence="1">CBS4Y-1</strain>
    </source>
</reference>